<organism evidence="1">
    <name type="scientific">Lepeophtheirus salmonis</name>
    <name type="common">Salmon louse</name>
    <name type="synonym">Caligus salmonis</name>
    <dbReference type="NCBI Taxonomy" id="72036"/>
    <lineage>
        <taxon>Eukaryota</taxon>
        <taxon>Metazoa</taxon>
        <taxon>Ecdysozoa</taxon>
        <taxon>Arthropoda</taxon>
        <taxon>Crustacea</taxon>
        <taxon>Multicrustacea</taxon>
        <taxon>Hexanauplia</taxon>
        <taxon>Copepoda</taxon>
        <taxon>Siphonostomatoida</taxon>
        <taxon>Caligidae</taxon>
        <taxon>Lepeophtheirus</taxon>
    </lineage>
</organism>
<accession>A0A0K2VEX8</accession>
<name>A0A0K2VEX8_LEPSM</name>
<dbReference type="EMBL" id="HACA01031732">
    <property type="protein sequence ID" value="CDW49093.1"/>
    <property type="molecule type" value="Transcribed_RNA"/>
</dbReference>
<reference evidence="1" key="1">
    <citation type="submission" date="2014-05" db="EMBL/GenBank/DDBJ databases">
        <authorList>
            <person name="Chronopoulou M."/>
        </authorList>
    </citation>
    <scope>NUCLEOTIDE SEQUENCE</scope>
    <source>
        <tissue evidence="1">Whole organism</tissue>
    </source>
</reference>
<dbReference type="AlphaFoldDB" id="A0A0K2VEX8"/>
<sequence length="65" mass="7552">MKELQNSLWVIDSLAYVVVSETIFSLNSLSAISEVRYKLAVSDAIERRMRDVIQNIFKILFNLFL</sequence>
<protein>
    <submittedName>
        <fullName evidence="1">Uncharacterized protein</fullName>
    </submittedName>
</protein>
<proteinExistence type="predicted"/>
<evidence type="ECO:0000313" key="1">
    <source>
        <dbReference type="EMBL" id="CDW49093.1"/>
    </source>
</evidence>